<dbReference type="Pfam" id="PF00732">
    <property type="entry name" value="GMC_oxred_N"/>
    <property type="match status" value="1"/>
</dbReference>
<dbReference type="InterPro" id="IPR000172">
    <property type="entry name" value="GMC_OxRdtase_N"/>
</dbReference>
<dbReference type="Gene3D" id="3.50.50.60">
    <property type="entry name" value="FAD/NAD(P)-binding domain"/>
    <property type="match status" value="2"/>
</dbReference>
<dbReference type="PANTHER" id="PTHR45968:SF23">
    <property type="entry name" value="GLUCOSE-METHANOL-CHOLINE OXIDOREDUCTASE N-TERMINAL DOMAIN-CONTAINING PROTEIN"/>
    <property type="match status" value="1"/>
</dbReference>
<evidence type="ECO:0000256" key="2">
    <source>
        <dbReference type="ARBA" id="ARBA00022630"/>
    </source>
</evidence>
<dbReference type="GO" id="GO:0050660">
    <property type="term" value="F:flavin adenine dinucleotide binding"/>
    <property type="evidence" value="ECO:0007669"/>
    <property type="project" value="InterPro"/>
</dbReference>
<name>A0A540NSK1_MALBA</name>
<dbReference type="EMBL" id="VIEB01000007">
    <property type="protein sequence ID" value="TQE13987.1"/>
    <property type="molecule type" value="Genomic_DNA"/>
</dbReference>
<dbReference type="STRING" id="106549.A0A540NSK1"/>
<evidence type="ECO:0000313" key="6">
    <source>
        <dbReference type="Proteomes" id="UP000315295"/>
    </source>
</evidence>
<sequence>MRFVYNANDPQLEALYDYIVIGGGTAGCPLAATLSANCSFQKEAEDNGKTPAQKFTSEEGVPNVRGRVLGGSSMINAGFYTTADREFFMKSGIEWDMYSVYKAYRWVEETIVFPPTMDRWQSAVAKALLEAGVGPDNGLNLDHIKGTKIGSSTFDNNGKRHGAVELLNKGDLNKLRVAVHATVEKILFSSKASSSSAIGIMYSDSNGRSHCAYVRRKGEVVLSAGAMGALNFYNLVVLAQNLICDLLKSQLLDPIHTLGSLCMTILVT</sequence>
<gene>
    <name evidence="5" type="ORF">C1H46_000409</name>
</gene>
<accession>A0A540NSK1</accession>
<protein>
    <recommendedName>
        <fullName evidence="4">Glucose-methanol-choline oxidoreductase N-terminal domain-containing protein</fullName>
    </recommendedName>
</protein>
<evidence type="ECO:0000256" key="1">
    <source>
        <dbReference type="ARBA" id="ARBA00001974"/>
    </source>
</evidence>
<organism evidence="5 6">
    <name type="scientific">Malus baccata</name>
    <name type="common">Siberian crab apple</name>
    <name type="synonym">Pyrus baccata</name>
    <dbReference type="NCBI Taxonomy" id="106549"/>
    <lineage>
        <taxon>Eukaryota</taxon>
        <taxon>Viridiplantae</taxon>
        <taxon>Streptophyta</taxon>
        <taxon>Embryophyta</taxon>
        <taxon>Tracheophyta</taxon>
        <taxon>Spermatophyta</taxon>
        <taxon>Magnoliopsida</taxon>
        <taxon>eudicotyledons</taxon>
        <taxon>Gunneridae</taxon>
        <taxon>Pentapetalae</taxon>
        <taxon>rosids</taxon>
        <taxon>fabids</taxon>
        <taxon>Rosales</taxon>
        <taxon>Rosaceae</taxon>
        <taxon>Amygdaloideae</taxon>
        <taxon>Maleae</taxon>
        <taxon>Malus</taxon>
    </lineage>
</organism>
<keyword evidence="6" id="KW-1185">Reference proteome</keyword>
<keyword evidence="2" id="KW-0285">Flavoprotein</keyword>
<evidence type="ECO:0000256" key="3">
    <source>
        <dbReference type="ARBA" id="ARBA00022827"/>
    </source>
</evidence>
<keyword evidence="3" id="KW-0274">FAD</keyword>
<reference evidence="5 6" key="1">
    <citation type="journal article" date="2019" name="G3 (Bethesda)">
        <title>Sequencing of a Wild Apple (Malus baccata) Genome Unravels the Differences Between Cultivated and Wild Apple Species Regarding Disease Resistance and Cold Tolerance.</title>
        <authorList>
            <person name="Chen X."/>
        </authorList>
    </citation>
    <scope>NUCLEOTIDE SEQUENCE [LARGE SCALE GENOMIC DNA]</scope>
    <source>
        <strain evidence="6">cv. Shandingzi</strain>
        <tissue evidence="5">Leaves</tissue>
    </source>
</reference>
<evidence type="ECO:0000259" key="4">
    <source>
        <dbReference type="Pfam" id="PF00732"/>
    </source>
</evidence>
<dbReference type="AlphaFoldDB" id="A0A540NSK1"/>
<feature type="domain" description="Glucose-methanol-choline oxidoreductase N-terminal" evidence="4">
    <location>
        <begin position="16"/>
        <end position="227"/>
    </location>
</feature>
<dbReference type="PROSITE" id="PS51257">
    <property type="entry name" value="PROKAR_LIPOPROTEIN"/>
    <property type="match status" value="1"/>
</dbReference>
<dbReference type="InterPro" id="IPR051871">
    <property type="entry name" value="GMC_Oxidoreductase-Related"/>
</dbReference>
<dbReference type="Proteomes" id="UP000315295">
    <property type="component" value="Unassembled WGS sequence"/>
</dbReference>
<dbReference type="InterPro" id="IPR036188">
    <property type="entry name" value="FAD/NAD-bd_sf"/>
</dbReference>
<dbReference type="GO" id="GO:0016614">
    <property type="term" value="F:oxidoreductase activity, acting on CH-OH group of donors"/>
    <property type="evidence" value="ECO:0007669"/>
    <property type="project" value="InterPro"/>
</dbReference>
<dbReference type="SUPFAM" id="SSF51905">
    <property type="entry name" value="FAD/NAD(P)-binding domain"/>
    <property type="match status" value="1"/>
</dbReference>
<dbReference type="PANTHER" id="PTHR45968">
    <property type="entry name" value="OSJNBA0019K04.7 PROTEIN"/>
    <property type="match status" value="1"/>
</dbReference>
<evidence type="ECO:0000313" key="5">
    <source>
        <dbReference type="EMBL" id="TQE13987.1"/>
    </source>
</evidence>
<comment type="cofactor">
    <cofactor evidence="1">
        <name>FAD</name>
        <dbReference type="ChEBI" id="CHEBI:57692"/>
    </cofactor>
</comment>
<comment type="caution">
    <text evidence="5">The sequence shown here is derived from an EMBL/GenBank/DDBJ whole genome shotgun (WGS) entry which is preliminary data.</text>
</comment>
<proteinExistence type="predicted"/>